<accession>A0A2M9Q4S3</accession>
<dbReference type="InterPro" id="IPR040680">
    <property type="entry name" value="DUF5643"/>
</dbReference>
<evidence type="ECO:0000313" key="4">
    <source>
        <dbReference type="Proteomes" id="UP000232101"/>
    </source>
</evidence>
<comment type="caution">
    <text evidence="3">The sequence shown here is derived from an EMBL/GenBank/DDBJ whole genome shotgun (WGS) entry which is preliminary data.</text>
</comment>
<organism evidence="3 4">
    <name type="scientific">Lysinibacillus xylanilyticus</name>
    <dbReference type="NCBI Taxonomy" id="582475"/>
    <lineage>
        <taxon>Bacteria</taxon>
        <taxon>Bacillati</taxon>
        <taxon>Bacillota</taxon>
        <taxon>Bacilli</taxon>
        <taxon>Bacillales</taxon>
        <taxon>Bacillaceae</taxon>
        <taxon>Lysinibacillus</taxon>
    </lineage>
</organism>
<feature type="domain" description="DUF4179" evidence="1">
    <location>
        <begin position="28"/>
        <end position="120"/>
    </location>
</feature>
<protein>
    <recommendedName>
        <fullName evidence="5">DUF4179 domain-containing protein</fullName>
    </recommendedName>
</protein>
<dbReference type="RefSeq" id="WP_100543722.1">
    <property type="nucleotide sequence ID" value="NZ_PHQY01000646.1"/>
</dbReference>
<dbReference type="AlphaFoldDB" id="A0A2M9Q4S3"/>
<dbReference type="Pfam" id="PF18705">
    <property type="entry name" value="DUF5643"/>
    <property type="match status" value="1"/>
</dbReference>
<reference evidence="3 4" key="1">
    <citation type="submission" date="2017-11" db="EMBL/GenBank/DDBJ databases">
        <title>Bacterial isolate from king chilli rhizosphere.</title>
        <authorList>
            <person name="Takhelmayum P."/>
            <person name="Sarangthem I."/>
        </authorList>
    </citation>
    <scope>NUCLEOTIDE SEQUENCE [LARGE SCALE GENOMIC DNA]</scope>
    <source>
        <strain evidence="4">t26</strain>
    </source>
</reference>
<dbReference type="Proteomes" id="UP000232101">
    <property type="component" value="Unassembled WGS sequence"/>
</dbReference>
<gene>
    <name evidence="3" type="ORF">CWD94_15060</name>
</gene>
<evidence type="ECO:0000259" key="2">
    <source>
        <dbReference type="Pfam" id="PF18705"/>
    </source>
</evidence>
<proteinExistence type="predicted"/>
<name>A0A2M9Q4S3_9BACI</name>
<dbReference type="InterPro" id="IPR025436">
    <property type="entry name" value="DUF4179"/>
</dbReference>
<evidence type="ECO:0008006" key="5">
    <source>
        <dbReference type="Google" id="ProtNLM"/>
    </source>
</evidence>
<sequence length="419" mass="47680">MSKLPIDVPREKLQQVRMDMFRKVQREKRTKKRIFSVAIVFLLCLSFLFSIRVSPTIASYVAKIPGFQQIVLAVVRDKGIKDVVDNGYYEEINTTQSKNGLSLTLQGVIADNTGLVLYYDADASFDMSKLHLEEVRLFQGDEEIKGGGSFTSNQSSQTRFSSSVDYSFSEPFAYTSKDFKAVFRFYEKDKGNIEITIPFSLQNEIAKEKIVTANRTVEVSGQKFTITQIRRSPLRMAIDIELDETNTMQILALDDFAIEMENGERREGIKYGLSLGGDIRDGKFTLNLQSNYFHDSDSLKILIGAVQAVPKGEDFIEVDFGTKEVLTKPDYLDWDISVAQQSVSVVAKKWDDRRAHSFLNFAVKADGTTLEYKGSSFSDDDQYLFETENFEKYDGKAKLYMSYYFNPIGKDIELNIPLK</sequence>
<dbReference type="Pfam" id="PF13786">
    <property type="entry name" value="DUF4179"/>
    <property type="match status" value="1"/>
</dbReference>
<dbReference type="EMBL" id="PHQY01000646">
    <property type="protein sequence ID" value="PJO43077.1"/>
    <property type="molecule type" value="Genomic_DNA"/>
</dbReference>
<dbReference type="Gene3D" id="2.60.40.1630">
    <property type="entry name" value="bacillus anthracis domain"/>
    <property type="match status" value="1"/>
</dbReference>
<evidence type="ECO:0000313" key="3">
    <source>
        <dbReference type="EMBL" id="PJO43077.1"/>
    </source>
</evidence>
<feature type="domain" description="DUF5643" evidence="2">
    <location>
        <begin position="209"/>
        <end position="319"/>
    </location>
</feature>
<evidence type="ECO:0000259" key="1">
    <source>
        <dbReference type="Pfam" id="PF13786"/>
    </source>
</evidence>